<feature type="non-terminal residue" evidence="1">
    <location>
        <position position="39"/>
    </location>
</feature>
<feature type="non-terminal residue" evidence="1">
    <location>
        <position position="1"/>
    </location>
</feature>
<accession>A0A9N9IGG0</accession>
<organism evidence="1 2">
    <name type="scientific">Funneliformis caledonium</name>
    <dbReference type="NCBI Taxonomy" id="1117310"/>
    <lineage>
        <taxon>Eukaryota</taxon>
        <taxon>Fungi</taxon>
        <taxon>Fungi incertae sedis</taxon>
        <taxon>Mucoromycota</taxon>
        <taxon>Glomeromycotina</taxon>
        <taxon>Glomeromycetes</taxon>
        <taxon>Glomerales</taxon>
        <taxon>Glomeraceae</taxon>
        <taxon>Funneliformis</taxon>
    </lineage>
</organism>
<name>A0A9N9IGG0_9GLOM</name>
<evidence type="ECO:0000313" key="1">
    <source>
        <dbReference type="EMBL" id="CAG8733871.1"/>
    </source>
</evidence>
<evidence type="ECO:0000313" key="2">
    <source>
        <dbReference type="Proteomes" id="UP000789570"/>
    </source>
</evidence>
<proteinExistence type="predicted"/>
<dbReference type="Proteomes" id="UP000789570">
    <property type="component" value="Unassembled WGS sequence"/>
</dbReference>
<reference evidence="1" key="1">
    <citation type="submission" date="2021-06" db="EMBL/GenBank/DDBJ databases">
        <authorList>
            <person name="Kallberg Y."/>
            <person name="Tangrot J."/>
            <person name="Rosling A."/>
        </authorList>
    </citation>
    <scope>NUCLEOTIDE SEQUENCE</scope>
    <source>
        <strain evidence="1">UK204</strain>
    </source>
</reference>
<comment type="caution">
    <text evidence="1">The sequence shown here is derived from an EMBL/GenBank/DDBJ whole genome shotgun (WGS) entry which is preliminary data.</text>
</comment>
<keyword evidence="2" id="KW-1185">Reference proteome</keyword>
<dbReference type="EMBL" id="CAJVPQ010012967">
    <property type="protein sequence ID" value="CAG8733871.1"/>
    <property type="molecule type" value="Genomic_DNA"/>
</dbReference>
<dbReference type="AlphaFoldDB" id="A0A9N9IGG0"/>
<protein>
    <submittedName>
        <fullName evidence="1">1869_t:CDS:1</fullName>
    </submittedName>
</protein>
<gene>
    <name evidence="1" type="ORF">FCALED_LOCUS15163</name>
</gene>
<sequence length="39" mass="4561">NPIIELEFNPWIDHIKEEESPNELEEKINLIPSSIETSL</sequence>